<dbReference type="InterPro" id="IPR024981">
    <property type="entry name" value="DUF3887"/>
</dbReference>
<protein>
    <recommendedName>
        <fullName evidence="1">DUF3887 domain-containing protein</fullName>
    </recommendedName>
</protein>
<evidence type="ECO:0000313" key="2">
    <source>
        <dbReference type="EMBL" id="QNO50919.1"/>
    </source>
</evidence>
<gene>
    <name evidence="2" type="ORF">LELLBOIK_00034</name>
</gene>
<dbReference type="Pfam" id="PF13026">
    <property type="entry name" value="DUF3887"/>
    <property type="match status" value="1"/>
</dbReference>
<evidence type="ECO:0000259" key="1">
    <source>
        <dbReference type="Pfam" id="PF13026"/>
    </source>
</evidence>
<dbReference type="PROSITE" id="PS51257">
    <property type="entry name" value="PROKAR_LIPOPROTEIN"/>
    <property type="match status" value="1"/>
</dbReference>
<dbReference type="AlphaFoldDB" id="A0A7G9YSD5"/>
<proteinExistence type="predicted"/>
<name>A0A7G9YSD5_9EURY</name>
<accession>A0A7G9YSD5</accession>
<dbReference type="EMBL" id="MT631455">
    <property type="protein sequence ID" value="QNO50919.1"/>
    <property type="molecule type" value="Genomic_DNA"/>
</dbReference>
<organism evidence="2">
    <name type="scientific">Candidatus Methanophagaceae archaeon ANME-1 ERB6</name>
    <dbReference type="NCBI Taxonomy" id="2759912"/>
    <lineage>
        <taxon>Archaea</taxon>
        <taxon>Methanobacteriati</taxon>
        <taxon>Methanobacteriota</taxon>
        <taxon>Stenosarchaea group</taxon>
        <taxon>Methanomicrobia</taxon>
        <taxon>Candidatus Methanophagales</taxon>
        <taxon>Candidatus Methanophagaceae</taxon>
    </lineage>
</organism>
<sequence>MKKKTAGLIAIVMIASVVFFAGCVEKNQVDVAQVREYADPITENILLGMNEGNYTKYSEHFDQTMKNAMPEAVFNETNALIKSKIGDYILKEFWKVESKDQFAIAYYKAKFTQEPEDVIVKVVFQEIVGEMKVSGLWLDSPKLRKK</sequence>
<feature type="domain" description="DUF3887" evidence="1">
    <location>
        <begin position="44"/>
        <end position="136"/>
    </location>
</feature>
<reference evidence="2" key="1">
    <citation type="submission" date="2020-06" db="EMBL/GenBank/DDBJ databases">
        <title>Unique genomic features of the anaerobic methanotrophic archaea.</title>
        <authorList>
            <person name="Chadwick G.L."/>
            <person name="Skennerton C.T."/>
            <person name="Laso-Perez R."/>
            <person name="Leu A.O."/>
            <person name="Speth D.R."/>
            <person name="Yu H."/>
            <person name="Morgan-Lang C."/>
            <person name="Hatzenpichler R."/>
            <person name="Goudeau D."/>
            <person name="Malmstrom R."/>
            <person name="Brazelton W.J."/>
            <person name="Woyke T."/>
            <person name="Hallam S.J."/>
            <person name="Tyson G.W."/>
            <person name="Wegener G."/>
            <person name="Boetius A."/>
            <person name="Orphan V."/>
        </authorList>
    </citation>
    <scope>NUCLEOTIDE SEQUENCE</scope>
</reference>
<dbReference type="Gene3D" id="3.10.450.590">
    <property type="match status" value="1"/>
</dbReference>